<dbReference type="Proteomes" id="UP000306102">
    <property type="component" value="Unassembled WGS sequence"/>
</dbReference>
<protein>
    <submittedName>
        <fullName evidence="3">Uncharacterized protein</fullName>
    </submittedName>
</protein>
<comment type="caution">
    <text evidence="3">The sequence shown here is derived from an EMBL/GenBank/DDBJ whole genome shotgun (WGS) entry which is preliminary data.</text>
</comment>
<organism evidence="3 4">
    <name type="scientific">Camellia sinensis var. sinensis</name>
    <name type="common">China tea</name>
    <dbReference type="NCBI Taxonomy" id="542762"/>
    <lineage>
        <taxon>Eukaryota</taxon>
        <taxon>Viridiplantae</taxon>
        <taxon>Streptophyta</taxon>
        <taxon>Embryophyta</taxon>
        <taxon>Tracheophyta</taxon>
        <taxon>Spermatophyta</taxon>
        <taxon>Magnoliopsida</taxon>
        <taxon>eudicotyledons</taxon>
        <taxon>Gunneridae</taxon>
        <taxon>Pentapetalae</taxon>
        <taxon>asterids</taxon>
        <taxon>Ericales</taxon>
        <taxon>Theaceae</taxon>
        <taxon>Camellia</taxon>
    </lineage>
</organism>
<dbReference type="InterPro" id="IPR036259">
    <property type="entry name" value="MFS_trans_sf"/>
</dbReference>
<feature type="transmembrane region" description="Helical" evidence="2">
    <location>
        <begin position="44"/>
        <end position="61"/>
    </location>
</feature>
<name>A0A4S4E9A7_CAMSN</name>
<reference evidence="3 4" key="1">
    <citation type="journal article" date="2018" name="Proc. Natl. Acad. Sci. U.S.A.">
        <title>Draft genome sequence of Camellia sinensis var. sinensis provides insights into the evolution of the tea genome and tea quality.</title>
        <authorList>
            <person name="Wei C."/>
            <person name="Yang H."/>
            <person name="Wang S."/>
            <person name="Zhao J."/>
            <person name="Liu C."/>
            <person name="Gao L."/>
            <person name="Xia E."/>
            <person name="Lu Y."/>
            <person name="Tai Y."/>
            <person name="She G."/>
            <person name="Sun J."/>
            <person name="Cao H."/>
            <person name="Tong W."/>
            <person name="Gao Q."/>
            <person name="Li Y."/>
            <person name="Deng W."/>
            <person name="Jiang X."/>
            <person name="Wang W."/>
            <person name="Chen Q."/>
            <person name="Zhang S."/>
            <person name="Li H."/>
            <person name="Wu J."/>
            <person name="Wang P."/>
            <person name="Li P."/>
            <person name="Shi C."/>
            <person name="Zheng F."/>
            <person name="Jian J."/>
            <person name="Huang B."/>
            <person name="Shan D."/>
            <person name="Shi M."/>
            <person name="Fang C."/>
            <person name="Yue Y."/>
            <person name="Li F."/>
            <person name="Li D."/>
            <person name="Wei S."/>
            <person name="Han B."/>
            <person name="Jiang C."/>
            <person name="Yin Y."/>
            <person name="Xia T."/>
            <person name="Zhang Z."/>
            <person name="Bennetzen J.L."/>
            <person name="Zhao S."/>
            <person name="Wan X."/>
        </authorList>
    </citation>
    <scope>NUCLEOTIDE SEQUENCE [LARGE SCALE GENOMIC DNA]</scope>
    <source>
        <strain evidence="4">cv. Shuchazao</strain>
        <tissue evidence="3">Leaf</tissue>
    </source>
</reference>
<evidence type="ECO:0000256" key="2">
    <source>
        <dbReference type="SAM" id="Phobius"/>
    </source>
</evidence>
<accession>A0A4S4E9A7</accession>
<gene>
    <name evidence="3" type="ORF">TEA_004398</name>
</gene>
<feature type="transmembrane region" description="Helical" evidence="2">
    <location>
        <begin position="139"/>
        <end position="158"/>
    </location>
</feature>
<feature type="transmembrane region" description="Helical" evidence="2">
    <location>
        <begin position="356"/>
        <end position="375"/>
    </location>
</feature>
<feature type="transmembrane region" description="Helical" evidence="2">
    <location>
        <begin position="387"/>
        <end position="405"/>
    </location>
</feature>
<evidence type="ECO:0000313" key="4">
    <source>
        <dbReference type="Proteomes" id="UP000306102"/>
    </source>
</evidence>
<keyword evidence="2" id="KW-0812">Transmembrane</keyword>
<dbReference type="PANTHER" id="PTHR11654">
    <property type="entry name" value="OLIGOPEPTIDE TRANSPORTER-RELATED"/>
    <property type="match status" value="1"/>
</dbReference>
<feature type="transmembrane region" description="Helical" evidence="2">
    <location>
        <begin position="81"/>
        <end position="99"/>
    </location>
</feature>
<dbReference type="AlphaFoldDB" id="A0A4S4E9A7"/>
<feature type="transmembrane region" description="Helical" evidence="2">
    <location>
        <begin position="314"/>
        <end position="335"/>
    </location>
</feature>
<evidence type="ECO:0000256" key="1">
    <source>
        <dbReference type="ARBA" id="ARBA00044504"/>
    </source>
</evidence>
<proteinExistence type="inferred from homology"/>
<dbReference type="Gene3D" id="1.20.1250.20">
    <property type="entry name" value="MFS general substrate transporter like domains"/>
    <property type="match status" value="3"/>
</dbReference>
<evidence type="ECO:0000313" key="3">
    <source>
        <dbReference type="EMBL" id="THG12234.1"/>
    </source>
</evidence>
<dbReference type="EMBL" id="SDRB02006719">
    <property type="protein sequence ID" value="THG12234.1"/>
    <property type="molecule type" value="Genomic_DNA"/>
</dbReference>
<keyword evidence="2" id="KW-1133">Transmembrane helix</keyword>
<feature type="transmembrane region" description="Helical" evidence="2">
    <location>
        <begin position="250"/>
        <end position="269"/>
    </location>
</feature>
<sequence length="472" mass="54450">MVVLMTYLMAEWKEDLQKSAAIVNINQGLTFVITLAFAHLASTYVGCFKMVFFSTISYIIFRAKYQEDDDDRVQSRAKVCWSLAWLMSFFCSVLSCKWLDKAAMLKASSINPVEEEKMGRFCTITQVEETKLILEMVPIWMAFLVYVLVKSIGEIFFIEQATKLNGCNKTILALSFKSFLSLAISWFYESIQENMIDQEVEFFGYKQWIDEMWLVPQFCCLGLMEGLAEDGMEMFSCFHVSKRMEGYGKVFTDFVIGMGNFVSAITIYASRRWFKDTLNNSRLDKYYRMLAILSYRVRERSIINCGNGVPCENLGANLVVCVVMFMNAILVLIWADMYAMWMTTKLYLTNVWKLKFTHATAIINVFWGLMGIRLIPMKFIVDVFIGNYWVLVISSFAYSAVSIVLKSGRHVTNRPVRIGKNRAPRQIQGSSLTTVFRVLVAATSKMFHKWPEEADRLYEMVLIFIWSLILVA</sequence>
<keyword evidence="4" id="KW-1185">Reference proteome</keyword>
<keyword evidence="2" id="KW-0472">Membrane</keyword>
<comment type="similarity">
    <text evidence="1">Belongs to the major facilitator superfamily. Phosphate:H(+) symporter (TC 2.A.1.9) family.</text>
</comment>